<protein>
    <recommendedName>
        <fullName evidence="6">RING-type domain-containing protein</fullName>
    </recommendedName>
</protein>
<evidence type="ECO:0000256" key="4">
    <source>
        <dbReference type="PROSITE-ProRule" id="PRU00175"/>
    </source>
</evidence>
<dbReference type="SMART" id="SM00184">
    <property type="entry name" value="RING"/>
    <property type="match status" value="1"/>
</dbReference>
<dbReference type="AlphaFoldDB" id="A0A7I8JB54"/>
<dbReference type="InterPro" id="IPR013083">
    <property type="entry name" value="Znf_RING/FYVE/PHD"/>
</dbReference>
<evidence type="ECO:0000256" key="5">
    <source>
        <dbReference type="SAM" id="MobiDB-lite"/>
    </source>
</evidence>
<sequence length="280" mass="30272">MTSASELFYSRRFRSVREPEPAIRSPAADADRGRERERDHHHCLSRLQRSNRLYHHDGCSRSLRHLVRGGHSHLCRNFGQGVPHTVSVLDTRSSGRMAWGRADPVRGTAATGKSQAPATPCQASPESTGFPGAVLQARARLLERLRGVSLSGTTSTETGGGEEFSAMDWDADPPLSSSFIYSTTREAEARKPPGLKAEAVGSLPREVYGCPGGAAAGPPECCICLERFHKGDSLVRLPCGHKFHGDCLSPGCGLRDCPYCRFRIVSDAPAAHVTGPEVPF</sequence>
<evidence type="ECO:0000256" key="3">
    <source>
        <dbReference type="ARBA" id="ARBA00022833"/>
    </source>
</evidence>
<feature type="domain" description="RING-type" evidence="6">
    <location>
        <begin position="221"/>
        <end position="261"/>
    </location>
</feature>
<dbReference type="GO" id="GO:0006511">
    <property type="term" value="P:ubiquitin-dependent protein catabolic process"/>
    <property type="evidence" value="ECO:0007669"/>
    <property type="project" value="TreeGrafter"/>
</dbReference>
<keyword evidence="3" id="KW-0862">Zinc</keyword>
<keyword evidence="2 4" id="KW-0863">Zinc-finger</keyword>
<feature type="region of interest" description="Disordered" evidence="5">
    <location>
        <begin position="18"/>
        <end position="37"/>
    </location>
</feature>
<dbReference type="InterPro" id="IPR001841">
    <property type="entry name" value="Znf_RING"/>
</dbReference>
<dbReference type="SUPFAM" id="SSF57850">
    <property type="entry name" value="RING/U-box"/>
    <property type="match status" value="1"/>
</dbReference>
<accession>A0A7I8JB54</accession>
<evidence type="ECO:0000259" key="6">
    <source>
        <dbReference type="PROSITE" id="PS50089"/>
    </source>
</evidence>
<proteinExistence type="predicted"/>
<organism evidence="7">
    <name type="scientific">Spirodela intermedia</name>
    <name type="common">Intermediate duckweed</name>
    <dbReference type="NCBI Taxonomy" id="51605"/>
    <lineage>
        <taxon>Eukaryota</taxon>
        <taxon>Viridiplantae</taxon>
        <taxon>Streptophyta</taxon>
        <taxon>Embryophyta</taxon>
        <taxon>Tracheophyta</taxon>
        <taxon>Spermatophyta</taxon>
        <taxon>Magnoliopsida</taxon>
        <taxon>Liliopsida</taxon>
        <taxon>Araceae</taxon>
        <taxon>Lemnoideae</taxon>
        <taxon>Spirodela</taxon>
    </lineage>
</organism>
<dbReference type="GO" id="GO:0005634">
    <property type="term" value="C:nucleus"/>
    <property type="evidence" value="ECO:0007669"/>
    <property type="project" value="TreeGrafter"/>
</dbReference>
<dbReference type="GO" id="GO:0008270">
    <property type="term" value="F:zinc ion binding"/>
    <property type="evidence" value="ECO:0007669"/>
    <property type="project" value="UniProtKB-KW"/>
</dbReference>
<feature type="region of interest" description="Disordered" evidence="5">
    <location>
        <begin position="106"/>
        <end position="130"/>
    </location>
</feature>
<evidence type="ECO:0000313" key="8">
    <source>
        <dbReference type="Proteomes" id="UP001189122"/>
    </source>
</evidence>
<name>A0A7I8JB54_SPIIN</name>
<dbReference type="PROSITE" id="PS50089">
    <property type="entry name" value="ZF_RING_2"/>
    <property type="match status" value="1"/>
</dbReference>
<dbReference type="InterPro" id="IPR051834">
    <property type="entry name" value="RING_finger_E3_ligase"/>
</dbReference>
<gene>
    <name evidence="7" type="ORF">SI7747_10013790</name>
</gene>
<dbReference type="EMBL" id="LR743597">
    <property type="protein sequence ID" value="CAA2628142.1"/>
    <property type="molecule type" value="Genomic_DNA"/>
</dbReference>
<dbReference type="Gene3D" id="3.30.40.10">
    <property type="entry name" value="Zinc/RING finger domain, C3HC4 (zinc finger)"/>
    <property type="match status" value="1"/>
</dbReference>
<dbReference type="GO" id="GO:0061630">
    <property type="term" value="F:ubiquitin protein ligase activity"/>
    <property type="evidence" value="ECO:0007669"/>
    <property type="project" value="TreeGrafter"/>
</dbReference>
<dbReference type="PANTHER" id="PTHR45931:SF3">
    <property type="entry name" value="RING ZINC FINGER-CONTAINING PROTEIN"/>
    <property type="match status" value="1"/>
</dbReference>
<keyword evidence="1" id="KW-0479">Metal-binding</keyword>
<dbReference type="Proteomes" id="UP001189122">
    <property type="component" value="Unassembled WGS sequence"/>
</dbReference>
<reference evidence="7 8" key="1">
    <citation type="submission" date="2019-12" db="EMBL/GenBank/DDBJ databases">
        <authorList>
            <person name="Scholz U."/>
            <person name="Mascher M."/>
            <person name="Fiebig A."/>
        </authorList>
    </citation>
    <scope>NUCLEOTIDE SEQUENCE</scope>
</reference>
<dbReference type="PANTHER" id="PTHR45931">
    <property type="entry name" value="SI:CH211-59O9.10"/>
    <property type="match status" value="1"/>
</dbReference>
<evidence type="ECO:0000256" key="1">
    <source>
        <dbReference type="ARBA" id="ARBA00022723"/>
    </source>
</evidence>
<evidence type="ECO:0000313" key="7">
    <source>
        <dbReference type="EMBL" id="CAA2628142.1"/>
    </source>
</evidence>
<dbReference type="EMBL" id="CACRZD030000010">
    <property type="protein sequence ID" value="CAA6667397.1"/>
    <property type="molecule type" value="Genomic_DNA"/>
</dbReference>
<feature type="compositionally biased region" description="Polar residues" evidence="5">
    <location>
        <begin position="111"/>
        <end position="127"/>
    </location>
</feature>
<dbReference type="Pfam" id="PF17123">
    <property type="entry name" value="zf-RING_11"/>
    <property type="match status" value="1"/>
</dbReference>
<keyword evidence="8" id="KW-1185">Reference proteome</keyword>
<evidence type="ECO:0000256" key="2">
    <source>
        <dbReference type="ARBA" id="ARBA00022771"/>
    </source>
</evidence>